<dbReference type="GO" id="GO:0033745">
    <property type="term" value="F:L-methionine-(R)-S-oxide reductase activity"/>
    <property type="evidence" value="ECO:0007669"/>
    <property type="project" value="TreeGrafter"/>
</dbReference>
<evidence type="ECO:0000313" key="4">
    <source>
        <dbReference type="Proteomes" id="UP000199476"/>
    </source>
</evidence>
<dbReference type="PROSITE" id="PS01320">
    <property type="entry name" value="UPF0067"/>
    <property type="match status" value="1"/>
</dbReference>
<evidence type="ECO:0000256" key="1">
    <source>
        <dbReference type="ARBA" id="ARBA00038454"/>
    </source>
</evidence>
<dbReference type="InterPro" id="IPR029016">
    <property type="entry name" value="GAF-like_dom_sf"/>
</dbReference>
<protein>
    <submittedName>
        <fullName evidence="3">GAF domain-containing protein</fullName>
    </submittedName>
</protein>
<dbReference type="InterPro" id="IPR000614">
    <property type="entry name" value="FRMsr_CS"/>
</dbReference>
<dbReference type="GO" id="GO:0005829">
    <property type="term" value="C:cytosol"/>
    <property type="evidence" value="ECO:0007669"/>
    <property type="project" value="TreeGrafter"/>
</dbReference>
<reference evidence="3 4" key="1">
    <citation type="submission" date="2016-10" db="EMBL/GenBank/DDBJ databases">
        <authorList>
            <person name="de Groot N.N."/>
        </authorList>
    </citation>
    <scope>NUCLEOTIDE SEQUENCE [LARGE SCALE GENOMIC DNA]</scope>
    <source>
        <strain evidence="3 4">SLAS-1</strain>
    </source>
</reference>
<evidence type="ECO:0000313" key="3">
    <source>
        <dbReference type="EMBL" id="SDL19500.1"/>
    </source>
</evidence>
<dbReference type="FunFam" id="3.30.450.40:FF:000008">
    <property type="entry name" value="GAF domain-containing proteins"/>
    <property type="match status" value="1"/>
</dbReference>
<comment type="similarity">
    <text evidence="1">Belongs to the free Met sulfoxide reductase family.</text>
</comment>
<name>A0A1G9I2N7_9FIRM</name>
<sequence length="177" mass="19826">MSEKNNEEIEAGDYPMKKELYKEIKLELKNLVEDERDWLANLANTAALIFQRLPGINWAGFYLCRQDKTLLLGPFQGRPACTRIPPGEGVCGTALVEEKTLVVPDVHDFPGHIACDPRSKSEIVIPLKKSEKLIGVLDIDSPQLERFDSRDAENLEELTEILLGQSEFVEINFNGGG</sequence>
<dbReference type="AlphaFoldDB" id="A0A1G9I2N7"/>
<proteinExistence type="inferred from homology"/>
<accession>A0A1G9I2N7</accession>
<dbReference type="EMBL" id="FNGO01000002">
    <property type="protein sequence ID" value="SDL19500.1"/>
    <property type="molecule type" value="Genomic_DNA"/>
</dbReference>
<dbReference type="InterPro" id="IPR003018">
    <property type="entry name" value="GAF"/>
</dbReference>
<dbReference type="SMART" id="SM00065">
    <property type="entry name" value="GAF"/>
    <property type="match status" value="1"/>
</dbReference>
<keyword evidence="4" id="KW-1185">Reference proteome</keyword>
<organism evidence="3 4">
    <name type="scientific">Halarsenatibacter silvermanii</name>
    <dbReference type="NCBI Taxonomy" id="321763"/>
    <lineage>
        <taxon>Bacteria</taxon>
        <taxon>Bacillati</taxon>
        <taxon>Bacillota</taxon>
        <taxon>Clostridia</taxon>
        <taxon>Halanaerobiales</taxon>
        <taxon>Halarsenatibacteraceae</taxon>
        <taxon>Halarsenatibacter</taxon>
    </lineage>
</organism>
<dbReference type="Gene3D" id="3.30.450.40">
    <property type="match status" value="1"/>
</dbReference>
<dbReference type="PANTHER" id="PTHR21021">
    <property type="entry name" value="GAF/PUTATIVE CYTOSKELETAL PROTEIN"/>
    <property type="match status" value="1"/>
</dbReference>
<dbReference type="InterPro" id="IPR051330">
    <property type="entry name" value="Phosphatase_reg/MetRdx"/>
</dbReference>
<dbReference type="PANTHER" id="PTHR21021:SF15">
    <property type="entry name" value="FREE METHIONINE-R-SULFOXIDE REDUCTASE"/>
    <property type="match status" value="1"/>
</dbReference>
<dbReference type="RefSeq" id="WP_089757960.1">
    <property type="nucleotide sequence ID" value="NZ_FNGO01000002.1"/>
</dbReference>
<evidence type="ECO:0000259" key="2">
    <source>
        <dbReference type="SMART" id="SM00065"/>
    </source>
</evidence>
<feature type="domain" description="GAF" evidence="2">
    <location>
        <begin position="37"/>
        <end position="173"/>
    </location>
</feature>
<dbReference type="STRING" id="321763.SAMN04488692_10298"/>
<dbReference type="OrthoDB" id="9796252at2"/>
<dbReference type="Pfam" id="PF01590">
    <property type="entry name" value="GAF"/>
    <property type="match status" value="1"/>
</dbReference>
<gene>
    <name evidence="3" type="ORF">SAMN04488692_10298</name>
</gene>
<dbReference type="SUPFAM" id="SSF55781">
    <property type="entry name" value="GAF domain-like"/>
    <property type="match status" value="1"/>
</dbReference>
<dbReference type="Proteomes" id="UP000199476">
    <property type="component" value="Unassembled WGS sequence"/>
</dbReference>